<dbReference type="PROSITE" id="PS51257">
    <property type="entry name" value="PROKAR_LIPOPROTEIN"/>
    <property type="match status" value="1"/>
</dbReference>
<name>A0A943I0C6_9FIRM</name>
<dbReference type="InterPro" id="IPR042100">
    <property type="entry name" value="Bug_dom1"/>
</dbReference>
<feature type="signal peptide" evidence="2">
    <location>
        <begin position="1"/>
        <end position="22"/>
    </location>
</feature>
<dbReference type="Proteomes" id="UP000754226">
    <property type="component" value="Unassembled WGS sequence"/>
</dbReference>
<evidence type="ECO:0000256" key="2">
    <source>
        <dbReference type="SAM" id="SignalP"/>
    </source>
</evidence>
<dbReference type="PANTHER" id="PTHR42928:SF5">
    <property type="entry name" value="BLR1237 PROTEIN"/>
    <property type="match status" value="1"/>
</dbReference>
<accession>A0A943I0C6</accession>
<dbReference type="CDD" id="cd07012">
    <property type="entry name" value="PBP2_Bug_TTT"/>
    <property type="match status" value="1"/>
</dbReference>
<evidence type="ECO:0000256" key="1">
    <source>
        <dbReference type="ARBA" id="ARBA00006987"/>
    </source>
</evidence>
<gene>
    <name evidence="3" type="ORF">KHX13_00110</name>
</gene>
<dbReference type="Gene3D" id="3.40.190.10">
    <property type="entry name" value="Periplasmic binding protein-like II"/>
    <property type="match status" value="1"/>
</dbReference>
<organism evidence="3 4">
    <name type="scientific">Acidaminococcus intestini</name>
    <dbReference type="NCBI Taxonomy" id="187327"/>
    <lineage>
        <taxon>Bacteria</taxon>
        <taxon>Bacillati</taxon>
        <taxon>Bacillota</taxon>
        <taxon>Negativicutes</taxon>
        <taxon>Acidaminococcales</taxon>
        <taxon>Acidaminococcaceae</taxon>
        <taxon>Acidaminococcus</taxon>
    </lineage>
</organism>
<dbReference type="AlphaFoldDB" id="A0A943I0C6"/>
<sequence length="330" mass="36144">MKKSLIKLSLAVLTLTAVFSLAGCGKSSSKYPSKDIQFYVSADAGGGTDAISRKVTQLIEKDKKAKFYLVNKPGVMDSVGPQLVMNADANGYNIGNVNYSNAVTAQYQQIVEGYNIDKLRFVCLVTQEADALMVSKNAPFQDFKGMIDYAKAHPGEVRVADQGIGSRVYLVLNMLEHKYGIKFNKISYQNSAPQREAILNGEVDMAITSLGDFASLLASGDCKGIVEFSSQRNPTYPDVPTALELGMDKSFLSGSFLAIVVPKKTSDEVVNYLNDAFKEAVESNDFKEWTKTVGVTAHYMGPKEVEAYVKDMQKKDFKALDELKAQGILK</sequence>
<dbReference type="Pfam" id="PF03401">
    <property type="entry name" value="TctC"/>
    <property type="match status" value="1"/>
</dbReference>
<dbReference type="PANTHER" id="PTHR42928">
    <property type="entry name" value="TRICARBOXYLATE-BINDING PROTEIN"/>
    <property type="match status" value="1"/>
</dbReference>
<dbReference type="Gene3D" id="3.40.190.150">
    <property type="entry name" value="Bordetella uptake gene, domain 1"/>
    <property type="match status" value="1"/>
</dbReference>
<dbReference type="SUPFAM" id="SSF53850">
    <property type="entry name" value="Periplasmic binding protein-like II"/>
    <property type="match status" value="1"/>
</dbReference>
<comment type="caution">
    <text evidence="3">The sequence shown here is derived from an EMBL/GenBank/DDBJ whole genome shotgun (WGS) entry which is preliminary data.</text>
</comment>
<evidence type="ECO:0000313" key="3">
    <source>
        <dbReference type="EMBL" id="MBS5518750.1"/>
    </source>
</evidence>
<dbReference type="PIRSF" id="PIRSF017082">
    <property type="entry name" value="YflP"/>
    <property type="match status" value="1"/>
</dbReference>
<protein>
    <submittedName>
        <fullName evidence="3">Tripartite tricarboxylate transporter substrate binding protein</fullName>
    </submittedName>
</protein>
<comment type="similarity">
    <text evidence="1">Belongs to the UPF0065 (bug) family.</text>
</comment>
<dbReference type="EMBL" id="JAGZCZ010000001">
    <property type="protein sequence ID" value="MBS5518750.1"/>
    <property type="molecule type" value="Genomic_DNA"/>
</dbReference>
<dbReference type="InterPro" id="IPR005064">
    <property type="entry name" value="BUG"/>
</dbReference>
<feature type="chain" id="PRO_5039586899" evidence="2">
    <location>
        <begin position="23"/>
        <end position="330"/>
    </location>
</feature>
<reference evidence="3" key="1">
    <citation type="submission" date="2021-02" db="EMBL/GenBank/DDBJ databases">
        <title>Infant gut strain persistence is associated with maternal origin, phylogeny, and functional potential including surface adhesion and iron acquisition.</title>
        <authorList>
            <person name="Lou Y.C."/>
        </authorList>
    </citation>
    <scope>NUCLEOTIDE SEQUENCE</scope>
    <source>
        <strain evidence="3">L3_106_000M1_dasL3_106_000M1_concoct_15</strain>
    </source>
</reference>
<keyword evidence="2" id="KW-0732">Signal</keyword>
<evidence type="ECO:0000313" key="4">
    <source>
        <dbReference type="Proteomes" id="UP000754226"/>
    </source>
</evidence>
<proteinExistence type="inferred from homology"/>